<dbReference type="SUPFAM" id="SSF46785">
    <property type="entry name" value="Winged helix' DNA-binding domain"/>
    <property type="match status" value="1"/>
</dbReference>
<evidence type="ECO:0000256" key="1">
    <source>
        <dbReference type="ARBA" id="ARBA00004123"/>
    </source>
</evidence>
<dbReference type="GO" id="GO:0030261">
    <property type="term" value="P:chromosome condensation"/>
    <property type="evidence" value="ECO:0007669"/>
    <property type="project" value="TreeGrafter"/>
</dbReference>
<organism evidence="6 7">
    <name type="scientific">Punica granatum</name>
    <name type="common">Pomegranate</name>
    <dbReference type="NCBI Taxonomy" id="22663"/>
    <lineage>
        <taxon>Eukaryota</taxon>
        <taxon>Viridiplantae</taxon>
        <taxon>Streptophyta</taxon>
        <taxon>Embryophyta</taxon>
        <taxon>Tracheophyta</taxon>
        <taxon>Spermatophyta</taxon>
        <taxon>Magnoliopsida</taxon>
        <taxon>eudicotyledons</taxon>
        <taxon>Gunneridae</taxon>
        <taxon>Pentapetalae</taxon>
        <taxon>rosids</taxon>
        <taxon>malvids</taxon>
        <taxon>Myrtales</taxon>
        <taxon>Lythraceae</taxon>
        <taxon>Punica</taxon>
    </lineage>
</organism>
<sequence length="169" mass="19080">MARANRAVAHHPPYSELISEAILTLKDRRGSSQQAIAKFIEDKYGAALPSNFRKILSVQLRKLVKSEKLSKIKNSYKVSSGPQRPTPLVTKLKGKRAMKKKEKSKTKIKRLSQVQTPEALKGAEKGMPEKGRNRKLKRLSQIRTPEDLRKTNKKRNLIAGKGKDVTLKN</sequence>
<dbReference type="GO" id="GO:0000786">
    <property type="term" value="C:nucleosome"/>
    <property type="evidence" value="ECO:0007669"/>
    <property type="project" value="InterPro"/>
</dbReference>
<comment type="subcellular location">
    <subcellularLocation>
        <location evidence="1">Nucleus</location>
    </subcellularLocation>
</comment>
<feature type="compositionally biased region" description="Basic residues" evidence="4">
    <location>
        <begin position="92"/>
        <end position="110"/>
    </location>
</feature>
<dbReference type="Pfam" id="PF00538">
    <property type="entry name" value="Linker_histone"/>
    <property type="match status" value="1"/>
</dbReference>
<dbReference type="InterPro" id="IPR005818">
    <property type="entry name" value="Histone_H1/H5_H15"/>
</dbReference>
<dbReference type="PANTHER" id="PTHR11467:SF130">
    <property type="entry name" value="HISTONE H1-LIKE ISOFORM X1"/>
    <property type="match status" value="1"/>
</dbReference>
<dbReference type="GO" id="GO:0031492">
    <property type="term" value="F:nucleosomal DNA binding"/>
    <property type="evidence" value="ECO:0007669"/>
    <property type="project" value="TreeGrafter"/>
</dbReference>
<dbReference type="GO" id="GO:0005634">
    <property type="term" value="C:nucleus"/>
    <property type="evidence" value="ECO:0007669"/>
    <property type="project" value="UniProtKB-SubCell"/>
</dbReference>
<reference evidence="7" key="1">
    <citation type="journal article" date="2017" name="Plant J.">
        <title>The pomegranate (Punica granatum L.) genome and the genomics of punicalagin biosynthesis.</title>
        <authorList>
            <person name="Qin G."/>
            <person name="Xu C."/>
            <person name="Ming R."/>
            <person name="Tang H."/>
            <person name="Guyot R."/>
            <person name="Kramer E.M."/>
            <person name="Hu Y."/>
            <person name="Yi X."/>
            <person name="Qi Y."/>
            <person name="Xu X."/>
            <person name="Gao Z."/>
            <person name="Pan H."/>
            <person name="Jian J."/>
            <person name="Tian Y."/>
            <person name="Yue Z."/>
            <person name="Xu Y."/>
        </authorList>
    </citation>
    <scope>NUCLEOTIDE SEQUENCE [LARGE SCALE GENOMIC DNA]</scope>
    <source>
        <strain evidence="7">cv. Dabenzi</strain>
    </source>
</reference>
<feature type="compositionally biased region" description="Basic and acidic residues" evidence="4">
    <location>
        <begin position="121"/>
        <end position="131"/>
    </location>
</feature>
<name>A0A218XLE0_PUNGR</name>
<dbReference type="PANTHER" id="PTHR11467">
    <property type="entry name" value="HISTONE H1"/>
    <property type="match status" value="1"/>
</dbReference>
<dbReference type="AlphaFoldDB" id="A0A218XLE0"/>
<dbReference type="InterPro" id="IPR036388">
    <property type="entry name" value="WH-like_DNA-bd_sf"/>
</dbReference>
<comment type="caution">
    <text evidence="6">The sequence shown here is derived from an EMBL/GenBank/DDBJ whole genome shotgun (WGS) entry which is preliminary data.</text>
</comment>
<evidence type="ECO:0000256" key="3">
    <source>
        <dbReference type="ARBA" id="ARBA00023242"/>
    </source>
</evidence>
<dbReference type="Gene3D" id="1.10.10.10">
    <property type="entry name" value="Winged helix-like DNA-binding domain superfamily/Winged helix DNA-binding domain"/>
    <property type="match status" value="1"/>
</dbReference>
<dbReference type="InterPro" id="IPR036390">
    <property type="entry name" value="WH_DNA-bd_sf"/>
</dbReference>
<feature type="domain" description="H15" evidence="5">
    <location>
        <begin position="10"/>
        <end position="80"/>
    </location>
</feature>
<evidence type="ECO:0000313" key="7">
    <source>
        <dbReference type="Proteomes" id="UP000197138"/>
    </source>
</evidence>
<dbReference type="Proteomes" id="UP000197138">
    <property type="component" value="Unassembled WGS sequence"/>
</dbReference>
<dbReference type="CDD" id="cd00073">
    <property type="entry name" value="H15"/>
    <property type="match status" value="1"/>
</dbReference>
<dbReference type="EMBL" id="MTKT01001090">
    <property type="protein sequence ID" value="OWM86075.1"/>
    <property type="molecule type" value="Genomic_DNA"/>
</dbReference>
<dbReference type="SMART" id="SM00526">
    <property type="entry name" value="H15"/>
    <property type="match status" value="1"/>
</dbReference>
<dbReference type="GO" id="GO:0045910">
    <property type="term" value="P:negative regulation of DNA recombination"/>
    <property type="evidence" value="ECO:0007669"/>
    <property type="project" value="TreeGrafter"/>
</dbReference>
<evidence type="ECO:0000313" key="6">
    <source>
        <dbReference type="EMBL" id="OWM86075.1"/>
    </source>
</evidence>
<dbReference type="PROSITE" id="PS51504">
    <property type="entry name" value="H15"/>
    <property type="match status" value="1"/>
</dbReference>
<evidence type="ECO:0000256" key="2">
    <source>
        <dbReference type="ARBA" id="ARBA00023125"/>
    </source>
</evidence>
<feature type="compositionally biased region" description="Polar residues" evidence="4">
    <location>
        <begin position="74"/>
        <end position="83"/>
    </location>
</feature>
<proteinExistence type="predicted"/>
<evidence type="ECO:0000259" key="5">
    <source>
        <dbReference type="PROSITE" id="PS51504"/>
    </source>
</evidence>
<gene>
    <name evidence="6" type="ORF">CDL15_Pgr010899</name>
</gene>
<feature type="region of interest" description="Disordered" evidence="4">
    <location>
        <begin position="74"/>
        <end position="169"/>
    </location>
</feature>
<dbReference type="GO" id="GO:0003690">
    <property type="term" value="F:double-stranded DNA binding"/>
    <property type="evidence" value="ECO:0007669"/>
    <property type="project" value="TreeGrafter"/>
</dbReference>
<keyword evidence="2" id="KW-0238">DNA-binding</keyword>
<evidence type="ECO:0000256" key="4">
    <source>
        <dbReference type="SAM" id="MobiDB-lite"/>
    </source>
</evidence>
<keyword evidence="3" id="KW-0539">Nucleus</keyword>
<dbReference type="GO" id="GO:0006334">
    <property type="term" value="P:nucleosome assembly"/>
    <property type="evidence" value="ECO:0007669"/>
    <property type="project" value="InterPro"/>
</dbReference>
<protein>
    <recommendedName>
        <fullName evidence="5">H15 domain-containing protein</fullName>
    </recommendedName>
</protein>
<accession>A0A218XLE0</accession>